<dbReference type="AlphaFoldDB" id="A0A6I6MH71"/>
<evidence type="ECO:0000256" key="1">
    <source>
        <dbReference type="SAM" id="MobiDB-lite"/>
    </source>
</evidence>
<feature type="region of interest" description="Disordered" evidence="1">
    <location>
        <begin position="34"/>
        <end position="56"/>
    </location>
</feature>
<reference evidence="3" key="1">
    <citation type="submission" date="2019-12" db="EMBL/GenBank/DDBJ databases">
        <title>Complete genome of Terracaulis silvestris 0127_4.</title>
        <authorList>
            <person name="Vieira S."/>
            <person name="Riedel T."/>
            <person name="Sproer C."/>
            <person name="Pascual J."/>
            <person name="Boedeker C."/>
            <person name="Overmann J."/>
        </authorList>
    </citation>
    <scope>NUCLEOTIDE SEQUENCE [LARGE SCALE GENOMIC DNA]</scope>
    <source>
        <strain evidence="3">0127_4</strain>
    </source>
</reference>
<evidence type="ECO:0000313" key="2">
    <source>
        <dbReference type="EMBL" id="QGZ94165.1"/>
    </source>
</evidence>
<accession>A0A6I6MH71</accession>
<dbReference type="EMBL" id="CP047045">
    <property type="protein sequence ID" value="QGZ94165.1"/>
    <property type="molecule type" value="Genomic_DNA"/>
</dbReference>
<proteinExistence type="predicted"/>
<feature type="compositionally biased region" description="Basic and acidic residues" evidence="1">
    <location>
        <begin position="35"/>
        <end position="56"/>
    </location>
</feature>
<dbReference type="RefSeq" id="WP_158765125.1">
    <property type="nucleotide sequence ID" value="NZ_CP047045.1"/>
</dbReference>
<evidence type="ECO:0000313" key="3">
    <source>
        <dbReference type="Proteomes" id="UP000431269"/>
    </source>
</evidence>
<dbReference type="KEGG" id="tsv:DSM104635_00981"/>
<protein>
    <submittedName>
        <fullName evidence="2">Uncharacterized protein</fullName>
    </submittedName>
</protein>
<gene>
    <name evidence="2" type="ORF">DSM104635_00981</name>
</gene>
<dbReference type="Proteomes" id="UP000431269">
    <property type="component" value="Chromosome"/>
</dbReference>
<name>A0A6I6MH71_9CAUL</name>
<keyword evidence="3" id="KW-1185">Reference proteome</keyword>
<organism evidence="2 3">
    <name type="scientific">Terricaulis silvestris</name>
    <dbReference type="NCBI Taxonomy" id="2686094"/>
    <lineage>
        <taxon>Bacteria</taxon>
        <taxon>Pseudomonadati</taxon>
        <taxon>Pseudomonadota</taxon>
        <taxon>Alphaproteobacteria</taxon>
        <taxon>Caulobacterales</taxon>
        <taxon>Caulobacteraceae</taxon>
        <taxon>Terricaulis</taxon>
    </lineage>
</organism>
<sequence length="113" mass="13348">MAQHRWNRRFFQDADAPPDNLVYFEPDRIRRRRFAEREREGRRAEETDRSGSERHLERAAKRLKHVSAIDRVLYVPQWDMAKAEIAMRKAGVTGSVSNLCGTRRKIVRAGRTR</sequence>